<evidence type="ECO:0000313" key="2">
    <source>
        <dbReference type="WBParaSite" id="ES5_v2.g9087.t1"/>
    </source>
</evidence>
<proteinExistence type="predicted"/>
<accession>A0AC34GW70</accession>
<organism evidence="1 2">
    <name type="scientific">Panagrolaimus sp. ES5</name>
    <dbReference type="NCBI Taxonomy" id="591445"/>
    <lineage>
        <taxon>Eukaryota</taxon>
        <taxon>Metazoa</taxon>
        <taxon>Ecdysozoa</taxon>
        <taxon>Nematoda</taxon>
        <taxon>Chromadorea</taxon>
        <taxon>Rhabditida</taxon>
        <taxon>Tylenchina</taxon>
        <taxon>Panagrolaimomorpha</taxon>
        <taxon>Panagrolaimoidea</taxon>
        <taxon>Panagrolaimidae</taxon>
        <taxon>Panagrolaimus</taxon>
    </lineage>
</organism>
<sequence>MKKDLFVCRDSLLLCLILTSEDIKWRRQALQEAAEWLPVGEEKVAAEKKDTKSKKGKFEKEKEKPSSIDETNIVAAEDITQSVEHDTLDIPHRDRKRRSSQARIVTAEQSVEIKKTPQAESIDGIQRGDIVEITTKTTLTTKEAKEESKTVKQAFHGGEASGIVELVRRDSQKKKAAKQVKEPTEKAATLVSELKAEEAQAKTRARRTHSPASSVKLNVSEPGKVKVAEKTVITAPPQKEKTSKTFAIAETVKAEKNIKFGTKAASLSFEADKPEDLEKVSGIHSNTKTSAATKKAVREPKLEKKDVSAEFEFVEHPEETSYTKADTALKKVKKTTHPPKSESLEVEADFEWIEPDEAAEDFTRSTSEKRKLTKTMKEAKNRQTSTETSLAGKDTDESTSYISAKEAEAAEKRVKAPKQKDIAVENLLEAVVVADAAELTTKEKIREDIKMKVSAPKTVKKEVSFDLAKSEAKEKAKTIQSDESKAKAGITTAASKSTKSKVDVDIVKPDEEELSNDWVIADEENDSAQLASKPSKNEKINANFDKQAKEDEESTEFIRGETSRKSITKKLAPSKEEKQGIDFEAKQKEAKNSADIKRQQNATETLTKKVSTPKHEKTSTSFEVSHDEENEAVEFEQTDSSRASLRKKLAPPKDEQKSAEFEGSQKYAKEAAKIEYKETQQEKLQKRMAASKQEKVSTDFEASQDEANEEAKFKRGDSQKASLIKKLAPSKEETQKSDFEVQQESAEQKVETRHRDSPKEVLQKRMAAAKHKKVSTDFEASHDEEAETAEFKKRDTKRASLTKSLKAAGDKQTEGSFELDGKEQQKYANLEQPDSEIQQIQKSLAAAKKEKTTMEADLKLKQEIESVEKNFSDSEQSKSSKKFAAAGNKKTSADFEIEQKPEESSVGIKKHAIQKQATYKKVLKPQEHETSTEFDSSKLSEEQQIEHTKVEKPKLQTQKKIQSSKESQLSSDYEISKPEELADSELQRKESKRQSAKKKVKHPTETEISSDHEISKKEKSGKAETKTKSKQQEAISKKMKAVGNEETSDDFELTQHPEDEETDFKRTDSTRKSVKKLVRQTHQESTSTDIETSKNPENEGTEHKEAKSNQSSASKRLIASIEKEASLDVDISQQAQNENADLNRSEKSRQSKSKKMAASKEEKAVVNFDTAKKPEKEATDIKNAGISKAVIKKTLAEPSYDTVTANIDAKTRGDAEAEVTRKDTNQEAFESSFRPSVEEEATVSFHGRHDAEKEVAEITKQQKMQEKATRDIAEDKSKSSKSEKQKAKKPKSKDKPISEVSTAVEAALTAIKGMEDALSVSTTSKEKSPKETVQGGFKIADEAVSKASEEAVAPHEEAVFSRDDQLRKKIHRKPTIHKKQESFGENEFEIVDDDEIVEAKESENLNKNEQKEDEQKEFKKQDSKRKSKSKKVAGTKEVDMEKTFAKSSTKPAEAIGLVTEQEGDFASKTAKAATSKKAQKDVQLSKDEASYSATANYPESMKLQEGMTFAQHEAKTLKDAHDASIQASDKPTFSRSSSKQQKSSKKKMLERHASGISQGAGEYSEAESVQSAVDFALSQSNIIESGNESVTLDAEFSINRGVTDKDAEIFRRHQARQKAAMYKHLRQSSEESISTEQHEVSQNEARASRKGKSKKSVKESTEESISMSKELESGIYAEGTEQKLAEMALSEKVKKHITPEGEKSIIYEKVLAKPDTMQFVVEALREKLEAADAKSLREPLTQNVSVEFIMDSDRESECSASSTQSSTADTLRAKKKMQESKESTTSVTENIITAPKTLHVETVHRRRSSERSEKTVVTSKEAFTENKQVDQEDAETQHKKSLKAKKVYSEATEETTTVTSVFKLKNKEAATESVRSSKSPKRSKASKSLKLAVEEVEKIVGKDIAIDSKDATMTPPASPSKTPEVGLEAELGPSPEEESIEVFLSDEVNIGARKRIKQPMKEVEREVDITKLPENAKAKGAISLKETIQMSKSAKVPEPDEEKKAAAIAELKDTLDVSKQPRKKKAYKKSVSAESMHSEYVTASEGYGEEDIEDEAFEAGEAIKHSVGLRRGDTVEKAEETFSDEEAESIASTVEESKDEATTSDFEITSKKPKVPPKTAEAKVKVAKQKQVLSKTIIALPESDAELEKAASKLAKEAEKVALDSPTVKDKILPLESDEDTSIHPQLERMSDQADALANRTMEEREKLFKDLLEAKEASTNLNKSLSAENEAAEEAKSIFKKRPPVKIRKRIIQHEESIYDVEALAKPEEKYETVEVTLKMEIKLQEQKSLRSQSKERQQAAAAKKVDEKEEKKPLPKLAAKAKKLQKHRRKTRHPSSERESEAEAEPEPTTFNFPEERVEAMQTVADKLEEYGSVNAVLAVKQTLKEQQDAYVKEAEKESEDLFVGMRKIGDQGLAEVIIRDVYGTKLDVFKITKQKIQKLDEELEKRGMGKVIEMYIEQSPESDADDEMSVSSKIPLIDNREILKAKVDEMVGGTVTAGKKSKAAPPKENVIKPSFLQKKQRITAKKGQNLVVKLKLMSNPEPRMSIYRNEAYMEEDDRINIIVEKDKYLYTMILMIDSIDQTFEGEITFVATNEHGHDEAKVILNIEGSKNQCYFAFFIFKFLEEEQKVDLTKRVSYARGAPKFMAHTRVVDTNEGEPFELVFTAKGDPTPVLTLDLDNEPVDLTKYSCNIKSNNYNELTVSIPEITITDAGEYVCVAENSHGHSYCRTTVRVTSKEERAAMAQKAKETEEEAKRAKSKSPSPSRSGKKKNIPKPLFIPDEIHSRFGDPSTFVSEANLTAKLAGEEASALESIVSPVKNPLSASVERSFETTKITDSKDEAAVEATIAKSGEAEEPKKKKTLKKRKSSIEQLQKQEEAGDKDKTKDTEEDIKRAEDLQKRKEELEKRKQEELEKQKGSGDRRLSLAEARKEAEQKKLEEAKKKADEEMKAKRKAAEEALQKKKEEDERKKKEAADAEAAKKAEIAAKKKEEQERKKSELEDKKRKEMEAKKQAEEEARLKLEESLKQGKEAASKKERPSISDASDDEAKLLAEELKKKRDEAAKRREEEEKRQREAEEKARLDEIERKRRAGEILDAEADELIRKAAAEFREKDRFAADEAERQRRQAELDAIEASKEELKRLLEEQRKADEAEKKRLAELKAQEEADRKKAELDAKKKSKIDELEKDKKDKDDDKKPGTKKQQAEAKKTAEDEAAKAESDKIKREAAEKKKIEQEAVEEAKRLKTAEIKQKEKEEKDKAEELALRKKKEEADKKKSDDDKASKEAADAKKKADDLKKLELEKAEKTKLEQAEKLEKDKKDKAAKEKADADAKKKKEADDKKAKEEADEKKQEEAKAKEEAEKKRKADLEAKDKADKDAEKKRLADLEAKKQADDLKKLEFEKGEKTKLEQAEKLEIEKKEKVAKDKADADARKKKQDEEQDAKQKAEELKLKDAEADKKKNEEDNKAAEETKRLILAKKDEKSQEKPEDAKSMAELLKQRRAEGAKKKAEEDALKKEEAEKKRKADLEAKEKADAEAEKKRLADLEAKKKADELKKLEFEKGEKTKLEQAEKLEKEKKEKAAKDKAEADAKKKKEADDKKTKEELDKEKRLETEAAKKKNDDGDKASEEAKKLKSVKKDDKSEEKPEDAKSMADLLKKKREEAAKKKAEEDARKKAEVEAKRKSDLEAKEKADQEAAKKLEEEWAAKKKAREEEANKEKTTREKTKLEEAEKLELEKRQKKEKEQADADAKKKKEADDKKAKEEADEKKRLETEAAKKKKQDDDKAAEEAKKLKSAKKDEADAKAKDEAEKKKQAEKDAKAAAEAEKSRLADLEAKKKAEDDANKEKERLQKTKLEEAQKLEREKKENDEAEAKAKLEAEKATKNEKDARAKALAEMEAIEEAKVKLESAAKAKAEAEEAQQIANELKSAKDEVEGKPPTAPDDKKKKKVVKKKKAALSAEEEAERAAAIAKLDPDDAAKMDAIAAANKAKAEEEAEKAVEILQIKKAEVVAEKTEEMDFSLRRRKPSGDFEEVEEFGEIEDFMAERARKRAQKAEITDVEDVYKRATRHRQKRGGFVETPDSEVYALRGDTVAIECELFNEQDHVNWTINGKPISSDPRAVSEEQGYIRRLLIRNIVPDDTGLETTVELDGMKFATKVNVDETPVEFTKKLERKTIAPMTEVCTLACEISHTAQRIQWVHNGIAIDNFDKNYKIIDQGVVQILQILKPTYLLGGRYSCQADAVETSTFVEIIGRPVIYKTNEDGTTRKKDYDVDAHENLIFNIAAHGNPEPEIEIQLNGKTLPAEMKTSFDIMEGAVRVVRRKVTKADAGKYKIRLFNEHGEDFTDEFEVIVRDVPDPPQHVTVKEVGHDFAVVSWETPANDGGSPVTGFVIEKKEADRRVFHRAGQTSSGKREFIVDDLDMETGYVFRVAALNRFGIGEFSDLAEVATGVPYSAPKMDNAPIITDVQDTVGLKKKRKKKQFLIFQSCTLDWNKCSENGGSPIYGYDVFIRENGGEWKKLNTDMVFITSFYVNQRFSAGSTYEFKVEAYNEGGLRSNSNVISAPLIITRLISKPTYKLKVPTIIITGVDSVSVKWECPDEADESVSYTVQYKSEGNAVWSETTSKQSPLHIEGLKEGVSYVFKVAATNEKGTGEFSDETDPVKVAAHERPTITKPIRNTTVAKKRELRLECHALGEPAPSYIWYKNGRELIPTDENTEINNEGFTSCLIIHETSDRDAGRYECEVFNNHGRDKCSAEITISDVRAHFVTSFPEYIEINENSKATLSCEVSDPDAVVTWLKNGKPINESGRFHAEKLGTTRKLVIDNCKKDDSGDYACQTSDGRSRTQGELKVKEEEAHIKVGPQDQIVKGFGEKVTLTCETTRPIRSVKWYKNGFEIWPSSKFYITNEDCTSTLEIMNFEERDIGDYSISVNDQENSATAHVTLNVLPTIDFSKEVKNRDVVEVYAGKDLHFQIRLGGHPTPRFEGMLNGENLKTIASVDDYEELVVVRLQNVGVKHSGTISIKATNDAGMTIKKFDLKVVDVPPPPRNLKADNIHETYVELSWTPSASSPDAPIDHYIVERKTAETSRWRNCGKVRVAPEASKCHITIEDLFSDELYVFRVFAVNDVGKSEPSNAIDVMTPASEDEDEISLSISEALDIIPKRPDKPSVKADDNKVEISWSAVEGVQMYGVERRRSDDNLWLEIATTDRNNFSDRSVSESAKFVYRITSKAYHHTSRPSDESNSVFIVAKNKSLVDRPSTPDSEDISTSTTLTGTSQSQSQSITDSGIGDPPIKSPPPIKEEPVAEAEATGEESVKKPVKKVMKKKVAKKATDSDDAKTDTDSKNLQAPKEINNLNKEEEAAPQTLLELNEKRQPKKSITEEDASERSNIKNVLKQEEEENKKIKDVQKQEKDISSKVSEEEKFKKIEPKTDNQQKLKLSKQKEDVQKLQDSEIRDEEKETTEKLEAKVETVEQEILKSEQKDVKTDSKKESKNQQKLETEKKAEENAKIAAENKQQQKLTQQKQDDEAKAKAEIEAKKIEKEKNKISIIDPSEAQITVEYGNPLNLTTKWSGTVTKCIWLHDNRDISKTFFTIEKLQSNLHINAADESTAGTYICNVSNDSSKGSKTFKVTVIDKPKIEFIEPIVITKPGQNVKLVANVTGLPKPNFTWSKENKQIKSDKTFSMSEKNGEAILTINKVSQDHSGIYNLEAKNTYGKAAENVTLKIQGAPPKPKAPITVSEIDDSSCILSWNPPLSDGGSPLLGYTVEKRDIKRNTWSFAARTTTSSCRIPSLIEGTSYHFRIAAENKFGSGETIQTTDPVEIVAGKIGGKDKDQGGF</sequence>
<dbReference type="WBParaSite" id="ES5_v2.g9087.t1">
    <property type="protein sequence ID" value="ES5_v2.g9087.t1"/>
    <property type="gene ID" value="ES5_v2.g9087"/>
</dbReference>
<reference evidence="2" key="1">
    <citation type="submission" date="2022-11" db="UniProtKB">
        <authorList>
            <consortium name="WormBaseParasite"/>
        </authorList>
    </citation>
    <scope>IDENTIFICATION</scope>
</reference>
<dbReference type="Proteomes" id="UP000887579">
    <property type="component" value="Unplaced"/>
</dbReference>
<evidence type="ECO:0000313" key="1">
    <source>
        <dbReference type="Proteomes" id="UP000887579"/>
    </source>
</evidence>
<name>A0AC34GW70_9BILA</name>
<protein>
    <submittedName>
        <fullName evidence="2">Microtubule-associated protein futsch</fullName>
    </submittedName>
</protein>